<gene>
    <name evidence="2" type="ORF">HUG17_8472</name>
</gene>
<organism evidence="2">
    <name type="scientific">Dermatophagoides farinae</name>
    <name type="common">American house dust mite</name>
    <dbReference type="NCBI Taxonomy" id="6954"/>
    <lineage>
        <taxon>Eukaryota</taxon>
        <taxon>Metazoa</taxon>
        <taxon>Ecdysozoa</taxon>
        <taxon>Arthropoda</taxon>
        <taxon>Chelicerata</taxon>
        <taxon>Arachnida</taxon>
        <taxon>Acari</taxon>
        <taxon>Acariformes</taxon>
        <taxon>Sarcoptiformes</taxon>
        <taxon>Astigmata</taxon>
        <taxon>Psoroptidia</taxon>
        <taxon>Analgoidea</taxon>
        <taxon>Pyroglyphidae</taxon>
        <taxon>Dermatophagoidinae</taxon>
        <taxon>Dermatophagoides</taxon>
    </lineage>
</organism>
<evidence type="ECO:0000313" key="2">
    <source>
        <dbReference type="EMBL" id="KAH7641003.1"/>
    </source>
</evidence>
<proteinExistence type="predicted"/>
<reference evidence="2" key="2">
    <citation type="journal article" date="2021" name="World Allergy Organ. J.">
        <title>Chromosome-level assembly of Dermatophagoides farinae genome and transcriptome reveals two novel allergens Der f 37 and Der f 39.</title>
        <authorList>
            <person name="Chen J."/>
            <person name="Cai Z."/>
            <person name="Fan D."/>
            <person name="Hu J."/>
            <person name="Hou Y."/>
            <person name="He Y."/>
            <person name="Zhang Z."/>
            <person name="Zhao Z."/>
            <person name="Gao P."/>
            <person name="Hu W."/>
            <person name="Sun J."/>
            <person name="Li J."/>
            <person name="Ji K."/>
        </authorList>
    </citation>
    <scope>NUCLEOTIDE SEQUENCE</scope>
    <source>
        <strain evidence="2">JKM2019</strain>
    </source>
</reference>
<sequence>MSFVDEVTNKLSAVQCGLRIMAKKIENYQNDWITCCGMWKFRSYMVSQVPMICPKEQQVVKPIFETSLDPFKSVNFFGKTINCTGYEDHSIECAKLWSSLIAIVVAATIILTVLILYCTITTFCCVAMLCCKKCRKSTVINVTTSPPPLIRRISSKITSKKNKSMDTLKTTNSTIPTITTITLPTESKILQSLKINKKTTRQLMDVFQQFTKNLQKRKPQLSKVLSLTTKQQQQQQLKNNSILNKTF</sequence>
<protein>
    <submittedName>
        <fullName evidence="2">Uncharacterized protein</fullName>
    </submittedName>
</protein>
<name>A0A9D4SGP4_DERFA</name>
<dbReference type="Proteomes" id="UP000828236">
    <property type="component" value="Unassembled WGS sequence"/>
</dbReference>
<dbReference type="EMBL" id="SDOV01000005">
    <property type="protein sequence ID" value="KAH7641003.1"/>
    <property type="molecule type" value="Genomic_DNA"/>
</dbReference>
<comment type="caution">
    <text evidence="2">The sequence shown here is derived from an EMBL/GenBank/DDBJ whole genome shotgun (WGS) entry which is preliminary data.</text>
</comment>
<dbReference type="AlphaFoldDB" id="A0A9D4SGP4"/>
<keyword evidence="1" id="KW-0812">Transmembrane</keyword>
<reference evidence="2" key="1">
    <citation type="submission" date="2020-06" db="EMBL/GenBank/DDBJ databases">
        <authorList>
            <person name="Ji K."/>
            <person name="Li J."/>
        </authorList>
    </citation>
    <scope>NUCLEOTIDE SEQUENCE</scope>
    <source>
        <strain evidence="2">JKM2019</strain>
        <tissue evidence="2">Whole body</tissue>
    </source>
</reference>
<evidence type="ECO:0000256" key="1">
    <source>
        <dbReference type="SAM" id="Phobius"/>
    </source>
</evidence>
<accession>A0A9D4SGP4</accession>
<feature type="transmembrane region" description="Helical" evidence="1">
    <location>
        <begin position="100"/>
        <end position="129"/>
    </location>
</feature>
<keyword evidence="1" id="KW-1133">Transmembrane helix</keyword>
<keyword evidence="1" id="KW-0472">Membrane</keyword>